<comment type="caution">
    <text evidence="4">Lacks conserved residue(s) required for the propagation of feature annotation.</text>
</comment>
<dbReference type="PANTHER" id="PTHR11280:SF5">
    <property type="entry name" value="GLUCOSAMINE-6-PHOSPHATE ISOMERASE"/>
    <property type="match status" value="1"/>
</dbReference>
<protein>
    <recommendedName>
        <fullName evidence="4">Glucosamine-6-phosphate deaminase</fullName>
        <ecNumber evidence="4">3.5.99.6</ecNumber>
    </recommendedName>
    <alternativeName>
        <fullName evidence="4">GlcN6P deaminase</fullName>
        <shortName evidence="4">GNPDA</shortName>
    </alternativeName>
    <alternativeName>
        <fullName evidence="4">Glucosamine-6-phosphate isomerase</fullName>
    </alternativeName>
</protein>
<keyword evidence="2 4" id="KW-0378">Hydrolase</keyword>
<dbReference type="HAMAP" id="MF_01241">
    <property type="entry name" value="GlcN6P_deamin"/>
    <property type="match status" value="1"/>
</dbReference>
<dbReference type="Pfam" id="PF01182">
    <property type="entry name" value="Glucosamine_iso"/>
    <property type="match status" value="1"/>
</dbReference>
<dbReference type="eggNOG" id="COG0363">
    <property type="taxonomic scope" value="Bacteria"/>
</dbReference>
<evidence type="ECO:0000256" key="3">
    <source>
        <dbReference type="ARBA" id="ARBA00023277"/>
    </source>
</evidence>
<dbReference type="NCBIfam" id="TIGR00502">
    <property type="entry name" value="nagB"/>
    <property type="match status" value="1"/>
</dbReference>
<comment type="similarity">
    <text evidence="4">Belongs to the glucosamine/galactosamine-6-phosphate isomerase family. NagB subfamily.</text>
</comment>
<keyword evidence="6" id="KW-0413">Isomerase</keyword>
<comment type="pathway">
    <text evidence="4">Amino-sugar metabolism; N-acetylneuraminate degradation; D-fructose 6-phosphate from N-acetylneuraminate: step 5/5.</text>
</comment>
<keyword evidence="3 4" id="KW-0119">Carbohydrate metabolism</keyword>
<dbReference type="GO" id="GO:0019262">
    <property type="term" value="P:N-acetylneuraminate catabolic process"/>
    <property type="evidence" value="ECO:0007669"/>
    <property type="project" value="UniProtKB-UniRule"/>
</dbReference>
<dbReference type="EMBL" id="CP002394">
    <property type="protein sequence ID" value="ADU31936.1"/>
    <property type="molecule type" value="Genomic_DNA"/>
</dbReference>
<sequence length="241" mass="26486">MELVTVSDYEQMSKNVCQQIVDKVNILKTPVLGLATGGTPELLYERLIDEYKSKNVSFANTFTFNLDEYVGLSGDHPNSYRHYMNEKLLKHVDISIHQTHIPNGMAENLEEECANYEALIEKAGGIDIQILGLGMNGHIGFNEPGTSFHSKTHVVTLDSSTRQANARFFPNAAEVPHKAITMGINTILSSKKIILMVSGEKKASALNRLLNGEVSPEFPASVLLEHPNVTVVADHSALSLL</sequence>
<feature type="active site" description="Proton acceptor; for ring-opening step" evidence="4">
    <location>
        <position position="138"/>
    </location>
</feature>
<comment type="function">
    <text evidence="4">Catalyzes the reversible isomerization-deamination of glucosamine 6-phosphate (GlcN6P) to form fructose 6-phosphate (Fru6P) and ammonium ion.</text>
</comment>
<dbReference type="GO" id="GO:0006043">
    <property type="term" value="P:glucosamine catabolic process"/>
    <property type="evidence" value="ECO:0007669"/>
    <property type="project" value="TreeGrafter"/>
</dbReference>
<dbReference type="Proteomes" id="UP000001401">
    <property type="component" value="Chromosome"/>
</dbReference>
<dbReference type="RefSeq" id="WP_013490267.1">
    <property type="nucleotide sequence ID" value="NC_014829.1"/>
</dbReference>
<reference evidence="6 7" key="1">
    <citation type="submission" date="2010-12" db="EMBL/GenBank/DDBJ databases">
        <title>Complete sequence of Bacillus cellulosilyticus DSM 2522.</title>
        <authorList>
            <consortium name="US DOE Joint Genome Institute"/>
            <person name="Lucas S."/>
            <person name="Copeland A."/>
            <person name="Lapidus A."/>
            <person name="Cheng J.-F."/>
            <person name="Bruce D."/>
            <person name="Goodwin L."/>
            <person name="Pitluck S."/>
            <person name="Chertkov O."/>
            <person name="Detter J.C."/>
            <person name="Han C."/>
            <person name="Tapia R."/>
            <person name="Land M."/>
            <person name="Hauser L."/>
            <person name="Jeffries C."/>
            <person name="Kyrpides N."/>
            <person name="Ivanova N."/>
            <person name="Mikhailova N."/>
            <person name="Brumm P."/>
            <person name="Mead D."/>
            <person name="Woyke T."/>
        </authorList>
    </citation>
    <scope>NUCLEOTIDE SEQUENCE [LARGE SCALE GENOMIC DNA]</scope>
    <source>
        <strain evidence="7">ATCC 21833 / DSM 2522 / FERM P-1141 / JCM 9156 / N-4</strain>
    </source>
</reference>
<evidence type="ECO:0000256" key="4">
    <source>
        <dbReference type="HAMAP-Rule" id="MF_01241"/>
    </source>
</evidence>
<dbReference type="UniPathway" id="UPA00629">
    <property type="reaction ID" value="UER00684"/>
</dbReference>
<organism evidence="6 7">
    <name type="scientific">Evansella cellulosilytica (strain ATCC 21833 / DSM 2522 / FERM P-1141 / JCM 9156 / N-4)</name>
    <name type="common">Bacillus cellulosilyticus</name>
    <dbReference type="NCBI Taxonomy" id="649639"/>
    <lineage>
        <taxon>Bacteria</taxon>
        <taxon>Bacillati</taxon>
        <taxon>Bacillota</taxon>
        <taxon>Bacilli</taxon>
        <taxon>Bacillales</taxon>
        <taxon>Bacillaceae</taxon>
        <taxon>Evansella</taxon>
    </lineage>
</organism>
<dbReference type="EC" id="3.5.99.6" evidence="4"/>
<dbReference type="AlphaFoldDB" id="E6TT28"/>
<feature type="domain" description="Glucosamine/galactosamine-6-phosphate isomerase" evidence="5">
    <location>
        <begin position="11"/>
        <end position="224"/>
    </location>
</feature>
<evidence type="ECO:0000259" key="5">
    <source>
        <dbReference type="Pfam" id="PF01182"/>
    </source>
</evidence>
<keyword evidence="7" id="KW-1185">Reference proteome</keyword>
<dbReference type="KEGG" id="bco:Bcell_3696"/>
<dbReference type="InterPro" id="IPR006148">
    <property type="entry name" value="Glc/Gal-6P_isomerase"/>
</dbReference>
<dbReference type="GO" id="GO:0004342">
    <property type="term" value="F:glucosamine-6-phosphate deaminase activity"/>
    <property type="evidence" value="ECO:0007669"/>
    <property type="project" value="UniProtKB-UniRule"/>
</dbReference>
<name>E6TT28_EVAC2</name>
<dbReference type="InterPro" id="IPR037171">
    <property type="entry name" value="NagB/RpiA_transferase-like"/>
</dbReference>
<feature type="active site" description="Proton acceptor; for enolization step" evidence="4">
    <location>
        <position position="67"/>
    </location>
</feature>
<evidence type="ECO:0000256" key="1">
    <source>
        <dbReference type="ARBA" id="ARBA00000644"/>
    </source>
</evidence>
<evidence type="ECO:0000313" key="7">
    <source>
        <dbReference type="Proteomes" id="UP000001401"/>
    </source>
</evidence>
<dbReference type="GO" id="GO:0042802">
    <property type="term" value="F:identical protein binding"/>
    <property type="evidence" value="ECO:0007669"/>
    <property type="project" value="TreeGrafter"/>
</dbReference>
<dbReference type="STRING" id="649639.Bcell_3696"/>
<gene>
    <name evidence="4" type="primary">nagB</name>
    <name evidence="6" type="ordered locus">Bcell_3696</name>
</gene>
<dbReference type="GO" id="GO:0006046">
    <property type="term" value="P:N-acetylglucosamine catabolic process"/>
    <property type="evidence" value="ECO:0007669"/>
    <property type="project" value="UniProtKB-UniRule"/>
</dbReference>
<dbReference type="PANTHER" id="PTHR11280">
    <property type="entry name" value="GLUCOSAMINE-6-PHOSPHATE ISOMERASE"/>
    <property type="match status" value="1"/>
</dbReference>
<dbReference type="InterPro" id="IPR004547">
    <property type="entry name" value="Glucosamine6P_isomerase"/>
</dbReference>
<proteinExistence type="inferred from homology"/>
<dbReference type="CDD" id="cd01399">
    <property type="entry name" value="GlcN6P_deaminase"/>
    <property type="match status" value="1"/>
</dbReference>
<dbReference type="GO" id="GO:0005737">
    <property type="term" value="C:cytoplasm"/>
    <property type="evidence" value="ECO:0007669"/>
    <property type="project" value="TreeGrafter"/>
</dbReference>
<accession>E6TT28</accession>
<feature type="active site" description="For ring-opening step" evidence="4">
    <location>
        <position position="136"/>
    </location>
</feature>
<comment type="catalytic activity">
    <reaction evidence="1 4">
        <text>alpha-D-glucosamine 6-phosphate + H2O = beta-D-fructose 6-phosphate + NH4(+)</text>
        <dbReference type="Rhea" id="RHEA:12172"/>
        <dbReference type="ChEBI" id="CHEBI:15377"/>
        <dbReference type="ChEBI" id="CHEBI:28938"/>
        <dbReference type="ChEBI" id="CHEBI:57634"/>
        <dbReference type="ChEBI" id="CHEBI:75989"/>
        <dbReference type="EC" id="3.5.99.6"/>
    </reaction>
</comment>
<dbReference type="HOGENOM" id="CLU_049611_1_1_9"/>
<feature type="active site" description="For ring-opening step" evidence="4">
    <location>
        <position position="143"/>
    </location>
</feature>
<dbReference type="InterPro" id="IPR018321">
    <property type="entry name" value="Glucosamine6P_isomerase_CS"/>
</dbReference>
<dbReference type="GO" id="GO:0016853">
    <property type="term" value="F:isomerase activity"/>
    <property type="evidence" value="ECO:0007669"/>
    <property type="project" value="UniProtKB-KW"/>
</dbReference>
<evidence type="ECO:0000313" key="6">
    <source>
        <dbReference type="EMBL" id="ADU31936.1"/>
    </source>
</evidence>
<dbReference type="Gene3D" id="3.40.50.1360">
    <property type="match status" value="1"/>
</dbReference>
<dbReference type="PROSITE" id="PS01161">
    <property type="entry name" value="GLC_GALNAC_ISOMERASE"/>
    <property type="match status" value="1"/>
</dbReference>
<dbReference type="FunFam" id="3.40.50.1360:FF:000003">
    <property type="entry name" value="Glucosamine-6-phosphate deaminase"/>
    <property type="match status" value="1"/>
</dbReference>
<evidence type="ECO:0000256" key="2">
    <source>
        <dbReference type="ARBA" id="ARBA00022801"/>
    </source>
</evidence>
<dbReference type="GO" id="GO:0005975">
    <property type="term" value="P:carbohydrate metabolic process"/>
    <property type="evidence" value="ECO:0007669"/>
    <property type="project" value="InterPro"/>
</dbReference>
<dbReference type="SUPFAM" id="SSF100950">
    <property type="entry name" value="NagB/RpiA/CoA transferase-like"/>
    <property type="match status" value="1"/>
</dbReference>
<dbReference type="OrthoDB" id="9791139at2"/>